<dbReference type="AlphaFoldDB" id="A0A8J2VB53"/>
<sequence>MLKPKLIRITTVPLSLNVLIKGQLRFMKAHFEVLAVSSGPEEELKEVERREGVSTVQVKMTRSITTLQDLKAVWQLYRLFKKEKPHIVHTHTPKAGTVGMLAAKLAGVPHRLHTVAGLPLLEATGAKRKLLDTVEKFTYSCATKVYPNSKGLYDIILQQAYCKATKLKVIAKGSSNGIDTTHFNTEQISNNQKEVLRSQLNIQPNDFVYVFVGRLVGDKGINELVKAFTRQTGGDSKESHSEPQQSWGEGISPRTTKLLLVGPFESELDPLQPQTLHQIQNNPNILTVGFQKDVRPYLAISHALAFPSYREGFPNVVMQAGAMGLPAIVTDINGCNEIIEVGKNGLVIPVKDTDVLFEKMQQLQTDNKLYTQLQQNARPMICERYEQRVVWEAILEEYRTLGGEDQ</sequence>
<dbReference type="Pfam" id="PF00534">
    <property type="entry name" value="Glycos_transf_1"/>
    <property type="match status" value="1"/>
</dbReference>
<dbReference type="Proteomes" id="UP000652231">
    <property type="component" value="Unassembled WGS sequence"/>
</dbReference>
<keyword evidence="5" id="KW-1185">Reference proteome</keyword>
<dbReference type="PANTHER" id="PTHR45947:SF3">
    <property type="entry name" value="SULFOQUINOVOSYL TRANSFERASE SQD2"/>
    <property type="match status" value="1"/>
</dbReference>
<evidence type="ECO:0000313" key="5">
    <source>
        <dbReference type="Proteomes" id="UP000652231"/>
    </source>
</evidence>
<evidence type="ECO:0000256" key="1">
    <source>
        <dbReference type="SAM" id="MobiDB-lite"/>
    </source>
</evidence>
<accession>A0A8J2VB53</accession>
<proteinExistence type="predicted"/>
<dbReference type="Pfam" id="PF13579">
    <property type="entry name" value="Glyco_trans_4_4"/>
    <property type="match status" value="1"/>
</dbReference>
<dbReference type="InterPro" id="IPR001296">
    <property type="entry name" value="Glyco_trans_1"/>
</dbReference>
<dbReference type="SUPFAM" id="SSF53756">
    <property type="entry name" value="UDP-Glycosyltransferase/glycogen phosphorylase"/>
    <property type="match status" value="1"/>
</dbReference>
<reference evidence="4" key="1">
    <citation type="journal article" date="2014" name="Int. J. Syst. Evol. Microbiol.">
        <title>Complete genome sequence of Corynebacterium casei LMG S-19264T (=DSM 44701T), isolated from a smear-ripened cheese.</title>
        <authorList>
            <consortium name="US DOE Joint Genome Institute (JGI-PGF)"/>
            <person name="Walter F."/>
            <person name="Albersmeier A."/>
            <person name="Kalinowski J."/>
            <person name="Ruckert C."/>
        </authorList>
    </citation>
    <scope>NUCLEOTIDE SEQUENCE</scope>
    <source>
        <strain evidence="4">CGMCC 1.12924</strain>
    </source>
</reference>
<comment type="caution">
    <text evidence="4">The sequence shown here is derived from an EMBL/GenBank/DDBJ whole genome shotgun (WGS) entry which is preliminary data.</text>
</comment>
<dbReference type="CDD" id="cd03808">
    <property type="entry name" value="GT4_CapM-like"/>
    <property type="match status" value="1"/>
</dbReference>
<dbReference type="InterPro" id="IPR050194">
    <property type="entry name" value="Glycosyltransferase_grp1"/>
</dbReference>
<dbReference type="Gene3D" id="3.40.50.2000">
    <property type="entry name" value="Glycogen Phosphorylase B"/>
    <property type="match status" value="3"/>
</dbReference>
<feature type="domain" description="Glycosyltransferase subfamily 4-like N-terminal" evidence="3">
    <location>
        <begin position="31"/>
        <end position="171"/>
    </location>
</feature>
<dbReference type="PANTHER" id="PTHR45947">
    <property type="entry name" value="SULFOQUINOVOSYL TRANSFERASE SQD2"/>
    <property type="match status" value="1"/>
</dbReference>
<name>A0A8J2VB53_9FLAO</name>
<feature type="region of interest" description="Disordered" evidence="1">
    <location>
        <begin position="230"/>
        <end position="250"/>
    </location>
</feature>
<evidence type="ECO:0000313" key="4">
    <source>
        <dbReference type="EMBL" id="GGE00560.1"/>
    </source>
</evidence>
<keyword evidence="4" id="KW-0808">Transferase</keyword>
<organism evidence="4 5">
    <name type="scientific">Planktosalinus lacus</name>
    <dbReference type="NCBI Taxonomy" id="1526573"/>
    <lineage>
        <taxon>Bacteria</taxon>
        <taxon>Pseudomonadati</taxon>
        <taxon>Bacteroidota</taxon>
        <taxon>Flavobacteriia</taxon>
        <taxon>Flavobacteriales</taxon>
        <taxon>Flavobacteriaceae</taxon>
        <taxon>Planktosalinus</taxon>
    </lineage>
</organism>
<dbReference type="GO" id="GO:0016757">
    <property type="term" value="F:glycosyltransferase activity"/>
    <property type="evidence" value="ECO:0007669"/>
    <property type="project" value="InterPro"/>
</dbReference>
<reference evidence="4" key="2">
    <citation type="submission" date="2020-09" db="EMBL/GenBank/DDBJ databases">
        <authorList>
            <person name="Sun Q."/>
            <person name="Zhou Y."/>
        </authorList>
    </citation>
    <scope>NUCLEOTIDE SEQUENCE</scope>
    <source>
        <strain evidence="4">CGMCC 1.12924</strain>
    </source>
</reference>
<evidence type="ECO:0000259" key="3">
    <source>
        <dbReference type="Pfam" id="PF13579"/>
    </source>
</evidence>
<protein>
    <submittedName>
        <fullName evidence="4">Glycosyl transferase</fullName>
    </submittedName>
</protein>
<gene>
    <name evidence="4" type="ORF">GCM10011312_25040</name>
</gene>
<feature type="domain" description="Glycosyl transferase family 1" evidence="2">
    <location>
        <begin position="193"/>
        <end position="378"/>
    </location>
</feature>
<dbReference type="InterPro" id="IPR028098">
    <property type="entry name" value="Glyco_trans_4-like_N"/>
</dbReference>
<dbReference type="EMBL" id="BMGK01000012">
    <property type="protein sequence ID" value="GGE00560.1"/>
    <property type="molecule type" value="Genomic_DNA"/>
</dbReference>
<evidence type="ECO:0000259" key="2">
    <source>
        <dbReference type="Pfam" id="PF00534"/>
    </source>
</evidence>
<dbReference type="RefSeq" id="WP_188443069.1">
    <property type="nucleotide sequence ID" value="NZ_BMGK01000012.1"/>
</dbReference>